<gene>
    <name evidence="2" type="ORF">CC78DRAFT_69</name>
</gene>
<comment type="caution">
    <text evidence="2">The sequence shown here is derived from an EMBL/GenBank/DDBJ whole genome shotgun (WGS) entry which is preliminary data.</text>
</comment>
<evidence type="ECO:0000313" key="2">
    <source>
        <dbReference type="EMBL" id="KAF2270776.1"/>
    </source>
</evidence>
<feature type="region of interest" description="Disordered" evidence="1">
    <location>
        <begin position="1"/>
        <end position="46"/>
    </location>
</feature>
<feature type="compositionally biased region" description="Polar residues" evidence="1">
    <location>
        <begin position="226"/>
        <end position="238"/>
    </location>
</feature>
<proteinExistence type="predicted"/>
<dbReference type="EMBL" id="ML986578">
    <property type="protein sequence ID" value="KAF2270776.1"/>
    <property type="molecule type" value="Genomic_DNA"/>
</dbReference>
<dbReference type="Proteomes" id="UP000800093">
    <property type="component" value="Unassembled WGS sequence"/>
</dbReference>
<feature type="region of interest" description="Disordered" evidence="1">
    <location>
        <begin position="200"/>
        <end position="238"/>
    </location>
</feature>
<reference evidence="3" key="1">
    <citation type="journal article" date="2020" name="Stud. Mycol.">
        <title>101 Dothideomycetes genomes: A test case for predicting lifestyles and emergence of pathogens.</title>
        <authorList>
            <person name="Haridas S."/>
            <person name="Albert R."/>
            <person name="Binder M."/>
            <person name="Bloem J."/>
            <person name="LaButti K."/>
            <person name="Salamov A."/>
            <person name="Andreopoulos B."/>
            <person name="Baker S."/>
            <person name="Barry K."/>
            <person name="Bills G."/>
            <person name="Bluhm B."/>
            <person name="Cannon C."/>
            <person name="Castanera R."/>
            <person name="Culley D."/>
            <person name="Daum C."/>
            <person name="Ezra D."/>
            <person name="Gonzalez J."/>
            <person name="Henrissat B."/>
            <person name="Kuo A."/>
            <person name="Liang C."/>
            <person name="Lipzen A."/>
            <person name="Lutzoni F."/>
            <person name="Magnuson J."/>
            <person name="Mondo S."/>
            <person name="Nolan M."/>
            <person name="Ohm R."/>
            <person name="Pangilinan J."/>
            <person name="Park H.-J."/>
            <person name="Ramirez L."/>
            <person name="Alfaro M."/>
            <person name="Sun H."/>
            <person name="Tritt A."/>
            <person name="Yoshinaga Y."/>
            <person name="Zwiers L.-H."/>
            <person name="Turgeon B."/>
            <person name="Goodwin S."/>
            <person name="Spatafora J."/>
            <person name="Crous P."/>
            <person name="Grigoriev I."/>
        </authorList>
    </citation>
    <scope>NUCLEOTIDE SEQUENCE [LARGE SCALE GENOMIC DNA]</scope>
    <source>
        <strain evidence="3">CBS 304.66</strain>
    </source>
</reference>
<sequence>MKELTATSRKDKYRRGIEPNKKKFVDDMETLPTGSTGASSSSKRLPTLIYRPDSSISDYPSEYAGQSIGKTREFGGEARNLEGRGLNNRDAGLEACEQHVRHKDINQLRRQNQFLIERQAVLEGRLRKRPLPIRKVPVGIKDADGVTLRTRRVSMNPRDAASPSTLDNEERTPPLPPGASHTTNTDDVLSMAPEDKAHITDPSFFRVPPPQSLQTLRTNPKRVSKTQEGTNGTNRNVF</sequence>
<protein>
    <submittedName>
        <fullName evidence="2">Uncharacterized protein</fullName>
    </submittedName>
</protein>
<keyword evidence="3" id="KW-1185">Reference proteome</keyword>
<organism evidence="2 3">
    <name type="scientific">Lojkania enalia</name>
    <dbReference type="NCBI Taxonomy" id="147567"/>
    <lineage>
        <taxon>Eukaryota</taxon>
        <taxon>Fungi</taxon>
        <taxon>Dikarya</taxon>
        <taxon>Ascomycota</taxon>
        <taxon>Pezizomycotina</taxon>
        <taxon>Dothideomycetes</taxon>
        <taxon>Pleosporomycetidae</taxon>
        <taxon>Pleosporales</taxon>
        <taxon>Pleosporales incertae sedis</taxon>
        <taxon>Lojkania</taxon>
    </lineage>
</organism>
<feature type="compositionally biased region" description="Polar residues" evidence="1">
    <location>
        <begin position="32"/>
        <end position="44"/>
    </location>
</feature>
<feature type="compositionally biased region" description="Basic and acidic residues" evidence="1">
    <location>
        <begin position="1"/>
        <end position="26"/>
    </location>
</feature>
<accession>A0A9P4NCK5</accession>
<name>A0A9P4NCK5_9PLEO</name>
<dbReference type="AlphaFoldDB" id="A0A9P4NCK5"/>
<feature type="region of interest" description="Disordered" evidence="1">
    <location>
        <begin position="151"/>
        <end position="187"/>
    </location>
</feature>
<evidence type="ECO:0000256" key="1">
    <source>
        <dbReference type="SAM" id="MobiDB-lite"/>
    </source>
</evidence>
<evidence type="ECO:0000313" key="3">
    <source>
        <dbReference type="Proteomes" id="UP000800093"/>
    </source>
</evidence>